<evidence type="ECO:0000256" key="4">
    <source>
        <dbReference type="ARBA" id="ARBA00022475"/>
    </source>
</evidence>
<protein>
    <submittedName>
        <fullName evidence="9">Iron complex transport system permease protein</fullName>
    </submittedName>
</protein>
<dbReference type="OrthoDB" id="9782305at2"/>
<reference evidence="9 10" key="1">
    <citation type="submission" date="2016-10" db="EMBL/GenBank/DDBJ databases">
        <authorList>
            <person name="de Groot N.N."/>
        </authorList>
    </citation>
    <scope>NUCLEOTIDE SEQUENCE [LARGE SCALE GENOMIC DNA]</scope>
    <source>
        <strain evidence="9 10">KPR-7B</strain>
    </source>
</reference>
<proteinExistence type="inferred from homology"/>
<keyword evidence="3" id="KW-0813">Transport</keyword>
<feature type="transmembrane region" description="Helical" evidence="8">
    <location>
        <begin position="154"/>
        <end position="175"/>
    </location>
</feature>
<evidence type="ECO:0000313" key="10">
    <source>
        <dbReference type="Proteomes" id="UP000199671"/>
    </source>
</evidence>
<feature type="transmembrane region" description="Helical" evidence="8">
    <location>
        <begin position="97"/>
        <end position="117"/>
    </location>
</feature>
<evidence type="ECO:0000256" key="2">
    <source>
        <dbReference type="ARBA" id="ARBA00007935"/>
    </source>
</evidence>
<dbReference type="RefSeq" id="WP_092610192.1">
    <property type="nucleotide sequence ID" value="NZ_FNHU01000007.1"/>
</dbReference>
<dbReference type="EMBL" id="FNHU01000007">
    <property type="protein sequence ID" value="SDM81472.1"/>
    <property type="molecule type" value="Genomic_DNA"/>
</dbReference>
<evidence type="ECO:0000256" key="5">
    <source>
        <dbReference type="ARBA" id="ARBA00022692"/>
    </source>
</evidence>
<dbReference type="PANTHER" id="PTHR30472:SF1">
    <property type="entry name" value="FE(3+) DICITRATE TRANSPORT SYSTEM PERMEASE PROTEIN FECC-RELATED"/>
    <property type="match status" value="1"/>
</dbReference>
<dbReference type="InterPro" id="IPR000522">
    <property type="entry name" value="ABC_transptr_permease_BtuC"/>
</dbReference>
<evidence type="ECO:0000256" key="1">
    <source>
        <dbReference type="ARBA" id="ARBA00004651"/>
    </source>
</evidence>
<evidence type="ECO:0000256" key="7">
    <source>
        <dbReference type="ARBA" id="ARBA00023136"/>
    </source>
</evidence>
<comment type="subcellular location">
    <subcellularLocation>
        <location evidence="1">Cell membrane</location>
        <topology evidence="1">Multi-pass membrane protein</topology>
    </subcellularLocation>
</comment>
<keyword evidence="5 8" id="KW-0812">Transmembrane</keyword>
<dbReference type="SUPFAM" id="SSF81345">
    <property type="entry name" value="ABC transporter involved in vitamin B12 uptake, BtuC"/>
    <property type="match status" value="1"/>
</dbReference>
<keyword evidence="7 8" id="KW-0472">Membrane</keyword>
<dbReference type="InterPro" id="IPR037294">
    <property type="entry name" value="ABC_BtuC-like"/>
</dbReference>
<sequence>MFRASGLRPLALDTGALCGGIGVLVALCLLSLAVGSRPLGLAEAWDGLRAHDNTVASLIVWRLRLPRTALAVVTGAALAEAGVVMQALTRNPLAEPGILGVNAGASLAVVLSVWLGGVTAVSGYLWFAFAGAALAAALVQLMARRSAEAGPTRLVLAGIALGASLNAITGTITMYDTSAFDSYRFWVVGALEGRDAALLAWVAPFLAAGLALALASGHTLNVLALGEEQATALGARLGRARALALLAITLLCGAATAAVGPISFVGLVVPHVLRLVLGADQRRLLTASLVAGPILLLTADIVGRVLIRPDEMEAGVVTAFIGGPVLLGMVLRRGEGRR</sequence>
<dbReference type="GO" id="GO:0033214">
    <property type="term" value="P:siderophore-iron import into cell"/>
    <property type="evidence" value="ECO:0007669"/>
    <property type="project" value="TreeGrafter"/>
</dbReference>
<feature type="transmembrane region" description="Helical" evidence="8">
    <location>
        <begin position="314"/>
        <end position="331"/>
    </location>
</feature>
<gene>
    <name evidence="9" type="ORF">SAMN04487766_10755</name>
</gene>
<dbReference type="Gene3D" id="1.10.3470.10">
    <property type="entry name" value="ABC transporter involved in vitamin B12 uptake, BtuC"/>
    <property type="match status" value="1"/>
</dbReference>
<keyword evidence="6 8" id="KW-1133">Transmembrane helix</keyword>
<evidence type="ECO:0000256" key="3">
    <source>
        <dbReference type="ARBA" id="ARBA00022448"/>
    </source>
</evidence>
<name>A0A1G9WAD1_9ACTO</name>
<feature type="transmembrane region" description="Helical" evidence="8">
    <location>
        <begin position="198"/>
        <end position="223"/>
    </location>
</feature>
<feature type="transmembrane region" description="Helical" evidence="8">
    <location>
        <begin position="243"/>
        <end position="264"/>
    </location>
</feature>
<dbReference type="CDD" id="cd06550">
    <property type="entry name" value="TM_ABC_iron-siderophores_like"/>
    <property type="match status" value="1"/>
</dbReference>
<dbReference type="PANTHER" id="PTHR30472">
    <property type="entry name" value="FERRIC ENTEROBACTIN TRANSPORT SYSTEM PERMEASE PROTEIN"/>
    <property type="match status" value="1"/>
</dbReference>
<accession>A0A1G9WAD1</accession>
<dbReference type="GO" id="GO:0005886">
    <property type="term" value="C:plasma membrane"/>
    <property type="evidence" value="ECO:0007669"/>
    <property type="project" value="UniProtKB-SubCell"/>
</dbReference>
<comment type="similarity">
    <text evidence="2">Belongs to the binding-protein-dependent transport system permease family. FecCD subfamily.</text>
</comment>
<feature type="transmembrane region" description="Helical" evidence="8">
    <location>
        <begin position="12"/>
        <end position="34"/>
    </location>
</feature>
<dbReference type="Proteomes" id="UP000199671">
    <property type="component" value="Unassembled WGS sequence"/>
</dbReference>
<feature type="transmembrane region" description="Helical" evidence="8">
    <location>
        <begin position="284"/>
        <end position="307"/>
    </location>
</feature>
<keyword evidence="4" id="KW-1003">Cell membrane</keyword>
<dbReference type="AlphaFoldDB" id="A0A1G9WAD1"/>
<evidence type="ECO:0000313" key="9">
    <source>
        <dbReference type="EMBL" id="SDM81472.1"/>
    </source>
</evidence>
<dbReference type="FunFam" id="1.10.3470.10:FF:000001">
    <property type="entry name" value="Vitamin B12 ABC transporter permease BtuC"/>
    <property type="match status" value="1"/>
</dbReference>
<organism evidence="9 10">
    <name type="scientific">Actinomyces ruminicola</name>
    <dbReference type="NCBI Taxonomy" id="332524"/>
    <lineage>
        <taxon>Bacteria</taxon>
        <taxon>Bacillati</taxon>
        <taxon>Actinomycetota</taxon>
        <taxon>Actinomycetes</taxon>
        <taxon>Actinomycetales</taxon>
        <taxon>Actinomycetaceae</taxon>
        <taxon>Actinomyces</taxon>
    </lineage>
</organism>
<dbReference type="GO" id="GO:0022857">
    <property type="term" value="F:transmembrane transporter activity"/>
    <property type="evidence" value="ECO:0007669"/>
    <property type="project" value="InterPro"/>
</dbReference>
<dbReference type="Pfam" id="PF01032">
    <property type="entry name" value="FecCD"/>
    <property type="match status" value="1"/>
</dbReference>
<feature type="transmembrane region" description="Helical" evidence="8">
    <location>
        <begin position="123"/>
        <end position="142"/>
    </location>
</feature>
<evidence type="ECO:0000256" key="8">
    <source>
        <dbReference type="SAM" id="Phobius"/>
    </source>
</evidence>
<evidence type="ECO:0000256" key="6">
    <source>
        <dbReference type="ARBA" id="ARBA00022989"/>
    </source>
</evidence>